<gene>
    <name evidence="3" type="ORF">DW252_13655</name>
</gene>
<dbReference type="InterPro" id="IPR045679">
    <property type="entry name" value="DUF6199"/>
</dbReference>
<dbReference type="Proteomes" id="UP000286595">
    <property type="component" value="Unassembled WGS sequence"/>
</dbReference>
<sequence>MDNIWLILLLLLSFFMIFKPELLWKIEHFFSVKGGEPTDLYLGLMRVAGVFFFIASIICIIVLVL</sequence>
<keyword evidence="1" id="KW-0472">Membrane</keyword>
<dbReference type="Pfam" id="PF19701">
    <property type="entry name" value="DUF6199"/>
    <property type="match status" value="1"/>
</dbReference>
<reference evidence="3 4" key="1">
    <citation type="submission" date="2018-08" db="EMBL/GenBank/DDBJ databases">
        <title>A genome reference for cultivated species of the human gut microbiota.</title>
        <authorList>
            <person name="Zou Y."/>
            <person name="Xue W."/>
            <person name="Luo G."/>
        </authorList>
    </citation>
    <scope>NUCLEOTIDE SEQUENCE [LARGE SCALE GENOMIC DNA]</scope>
    <source>
        <strain evidence="3 4">AM22-12LB</strain>
    </source>
</reference>
<evidence type="ECO:0000313" key="3">
    <source>
        <dbReference type="EMBL" id="RHG58303.1"/>
    </source>
</evidence>
<keyword evidence="1" id="KW-1133">Transmembrane helix</keyword>
<evidence type="ECO:0000313" key="4">
    <source>
        <dbReference type="Proteomes" id="UP000286595"/>
    </source>
</evidence>
<comment type="caution">
    <text evidence="3">The sequence shown here is derived from an EMBL/GenBank/DDBJ whole genome shotgun (WGS) entry which is preliminary data.</text>
</comment>
<protein>
    <submittedName>
        <fullName evidence="3">Nickel ABC transporter permease</fullName>
    </submittedName>
</protein>
<keyword evidence="1" id="KW-0812">Transmembrane</keyword>
<name>A0A3R6EGB6_9FIRM</name>
<dbReference type="EMBL" id="QRIM01000018">
    <property type="protein sequence ID" value="RHG58303.1"/>
    <property type="molecule type" value="Genomic_DNA"/>
</dbReference>
<dbReference type="AlphaFoldDB" id="A0A3R6EGB6"/>
<feature type="transmembrane region" description="Helical" evidence="1">
    <location>
        <begin position="44"/>
        <end position="64"/>
    </location>
</feature>
<feature type="domain" description="DUF6199" evidence="2">
    <location>
        <begin position="6"/>
        <end position="62"/>
    </location>
</feature>
<proteinExistence type="predicted"/>
<evidence type="ECO:0000259" key="2">
    <source>
        <dbReference type="Pfam" id="PF19701"/>
    </source>
</evidence>
<organism evidence="3 4">
    <name type="scientific">Coprococcus comes</name>
    <dbReference type="NCBI Taxonomy" id="410072"/>
    <lineage>
        <taxon>Bacteria</taxon>
        <taxon>Bacillati</taxon>
        <taxon>Bacillota</taxon>
        <taxon>Clostridia</taxon>
        <taxon>Lachnospirales</taxon>
        <taxon>Lachnospiraceae</taxon>
        <taxon>Coprococcus</taxon>
    </lineage>
</organism>
<evidence type="ECO:0000256" key="1">
    <source>
        <dbReference type="SAM" id="Phobius"/>
    </source>
</evidence>
<accession>A0A3R6EGB6</accession>